<gene>
    <name evidence="1" type="ORF">GALL_244250</name>
</gene>
<organism evidence="1">
    <name type="scientific">mine drainage metagenome</name>
    <dbReference type="NCBI Taxonomy" id="410659"/>
    <lineage>
        <taxon>unclassified sequences</taxon>
        <taxon>metagenomes</taxon>
        <taxon>ecological metagenomes</taxon>
    </lineage>
</organism>
<name>A0A1J5RCR7_9ZZZZ</name>
<proteinExistence type="predicted"/>
<dbReference type="EMBL" id="MLJW01000204">
    <property type="protein sequence ID" value="OIQ93577.1"/>
    <property type="molecule type" value="Genomic_DNA"/>
</dbReference>
<protein>
    <recommendedName>
        <fullName evidence="2">DUF736 domain-containing protein</fullName>
    </recommendedName>
</protein>
<evidence type="ECO:0008006" key="2">
    <source>
        <dbReference type="Google" id="ProtNLM"/>
    </source>
</evidence>
<dbReference type="AlphaFoldDB" id="A0A1J5RCR7"/>
<evidence type="ECO:0000313" key="1">
    <source>
        <dbReference type="EMBL" id="OIQ93577.1"/>
    </source>
</evidence>
<dbReference type="InterPro" id="IPR007948">
    <property type="entry name" value="DUF736"/>
</dbReference>
<sequence>MSHIGSFIRTPEGFTGHLRTLTLDLELTLVPANPIDAENAPDYRIHLGADAEGPEIGAGWKRTGERAGDYVALLIDDPTLTRPLYANLFQSDVKGNAFTLLWTRPAKRDGER</sequence>
<reference evidence="1" key="1">
    <citation type="submission" date="2016-10" db="EMBL/GenBank/DDBJ databases">
        <title>Sequence of Gallionella enrichment culture.</title>
        <authorList>
            <person name="Poehlein A."/>
            <person name="Muehling M."/>
            <person name="Daniel R."/>
        </authorList>
    </citation>
    <scope>NUCLEOTIDE SEQUENCE</scope>
</reference>
<comment type="caution">
    <text evidence="1">The sequence shown here is derived from an EMBL/GenBank/DDBJ whole genome shotgun (WGS) entry which is preliminary data.</text>
</comment>
<dbReference type="Pfam" id="PF05284">
    <property type="entry name" value="DUF736"/>
    <property type="match status" value="1"/>
</dbReference>
<accession>A0A1J5RCR7</accession>